<comment type="caution">
    <text evidence="1">The sequence shown here is derived from an EMBL/GenBank/DDBJ whole genome shotgun (WGS) entry which is preliminary data.</text>
</comment>
<dbReference type="RefSeq" id="WP_344677899.1">
    <property type="nucleotide sequence ID" value="NZ_BAAAUX010000003.1"/>
</dbReference>
<organism evidence="1 2">
    <name type="scientific">Saccharopolyspora taberi</name>
    <dbReference type="NCBI Taxonomy" id="60895"/>
    <lineage>
        <taxon>Bacteria</taxon>
        <taxon>Bacillati</taxon>
        <taxon>Actinomycetota</taxon>
        <taxon>Actinomycetes</taxon>
        <taxon>Pseudonocardiales</taxon>
        <taxon>Pseudonocardiaceae</taxon>
        <taxon>Saccharopolyspora</taxon>
    </lineage>
</organism>
<evidence type="ECO:0000313" key="1">
    <source>
        <dbReference type="EMBL" id="GAA2776932.1"/>
    </source>
</evidence>
<protein>
    <submittedName>
        <fullName evidence="1">Uncharacterized protein</fullName>
    </submittedName>
</protein>
<dbReference type="EMBL" id="BAAAUX010000003">
    <property type="protein sequence ID" value="GAA2776932.1"/>
    <property type="molecule type" value="Genomic_DNA"/>
</dbReference>
<name>A0ABN3V3L2_9PSEU</name>
<accession>A0ABN3V3L2</accession>
<reference evidence="1 2" key="1">
    <citation type="journal article" date="2019" name="Int. J. Syst. Evol. Microbiol.">
        <title>The Global Catalogue of Microorganisms (GCM) 10K type strain sequencing project: providing services to taxonomists for standard genome sequencing and annotation.</title>
        <authorList>
            <consortium name="The Broad Institute Genomics Platform"/>
            <consortium name="The Broad Institute Genome Sequencing Center for Infectious Disease"/>
            <person name="Wu L."/>
            <person name="Ma J."/>
        </authorList>
    </citation>
    <scope>NUCLEOTIDE SEQUENCE [LARGE SCALE GENOMIC DNA]</scope>
    <source>
        <strain evidence="1 2">JCM 9383</strain>
    </source>
</reference>
<keyword evidence="2" id="KW-1185">Reference proteome</keyword>
<evidence type="ECO:0000313" key="2">
    <source>
        <dbReference type="Proteomes" id="UP001500979"/>
    </source>
</evidence>
<sequence length="196" mass="21559">MSTSPTRSTGRPWLKWGVPLAAVVVALAALGGLVARTPAGRPTPDATSELAPQSLRADEGGGQVLVDLSPDATAHPDQSTVRYLLERHFNAINFKQYDVWKETVVPARQQEKPKKLWEREYQSTDDRDIRVHRIEPGPDSSLRVMLTFTSTQDPASSPDSRSRCLKWNVVYPLVPDSGGLRLDTARLPGSAQYAPC</sequence>
<gene>
    <name evidence="1" type="ORF">GCM10010470_07210</name>
</gene>
<proteinExistence type="predicted"/>
<dbReference type="Proteomes" id="UP001500979">
    <property type="component" value="Unassembled WGS sequence"/>
</dbReference>